<accession>A0A075HXK8</accession>
<evidence type="ECO:0000256" key="4">
    <source>
        <dbReference type="ARBA" id="ARBA00022490"/>
    </source>
</evidence>
<keyword evidence="4" id="KW-0963">Cytoplasm</keyword>
<dbReference type="Gene3D" id="3.30.990.10">
    <property type="entry name" value="Formiminotransferase, N-terminal subdomain"/>
    <property type="match status" value="1"/>
</dbReference>
<protein>
    <recommendedName>
        <fullName evidence="3">glutamate formimidoyltransferase</fullName>
        <ecNumber evidence="3">2.1.2.5</ecNumber>
    </recommendedName>
</protein>
<dbReference type="InterPro" id="IPR012886">
    <property type="entry name" value="Formiminotransferase_N"/>
</dbReference>
<dbReference type="AlphaFoldDB" id="A0A075HXK8"/>
<dbReference type="InterPro" id="IPR037064">
    <property type="entry name" value="Formiminotransferase_N_sf"/>
</dbReference>
<organism evidence="10">
    <name type="scientific">uncultured marine group II/III euryarchaeote KM3_98_B01</name>
    <dbReference type="NCBI Taxonomy" id="1456546"/>
    <lineage>
        <taxon>Archaea</taxon>
        <taxon>Methanobacteriati</taxon>
        <taxon>Methanobacteriota</taxon>
        <taxon>environmental samples</taxon>
    </lineage>
</organism>
<dbReference type="Gene3D" id="3.30.70.670">
    <property type="entry name" value="Formiminotransferase, C-terminal subdomain"/>
    <property type="match status" value="1"/>
</dbReference>
<evidence type="ECO:0000256" key="3">
    <source>
        <dbReference type="ARBA" id="ARBA00012252"/>
    </source>
</evidence>
<dbReference type="InterPro" id="IPR004227">
    <property type="entry name" value="Formiminotransferase_cat"/>
</dbReference>
<feature type="domain" description="Formiminotransferase C-terminal subdomain" evidence="8">
    <location>
        <begin position="189"/>
        <end position="339"/>
    </location>
</feature>
<dbReference type="SMART" id="SM01222">
    <property type="entry name" value="FTCD_N"/>
    <property type="match status" value="1"/>
</dbReference>
<dbReference type="GO" id="GO:0005737">
    <property type="term" value="C:cytoplasm"/>
    <property type="evidence" value="ECO:0007669"/>
    <property type="project" value="UniProtKB-SubCell"/>
</dbReference>
<dbReference type="PANTHER" id="PTHR12234:SF1">
    <property type="entry name" value="FORMIMINOTRANSFERASE N-TERMINAL SUBDOMAIN-CONTAINING PROTEIN"/>
    <property type="match status" value="1"/>
</dbReference>
<evidence type="ECO:0000259" key="9">
    <source>
        <dbReference type="SMART" id="SM01222"/>
    </source>
</evidence>
<evidence type="ECO:0000256" key="7">
    <source>
        <dbReference type="ARBA" id="ARBA00022954"/>
    </source>
</evidence>
<dbReference type="SUPFAM" id="SSF55116">
    <property type="entry name" value="Formiminotransferase domain of formiminotransferase-cyclodeaminase"/>
    <property type="match status" value="2"/>
</dbReference>
<dbReference type="GO" id="GO:0005542">
    <property type="term" value="F:folic acid binding"/>
    <property type="evidence" value="ECO:0007669"/>
    <property type="project" value="UniProtKB-KW"/>
</dbReference>
<dbReference type="Pfam" id="PF02971">
    <property type="entry name" value="FTCD"/>
    <property type="match status" value="1"/>
</dbReference>
<dbReference type="EMBL" id="KF901181">
    <property type="protein sequence ID" value="AIF21071.1"/>
    <property type="molecule type" value="Genomic_DNA"/>
</dbReference>
<dbReference type="GO" id="GO:0019557">
    <property type="term" value="P:L-histidine catabolic process to glutamate and formate"/>
    <property type="evidence" value="ECO:0007669"/>
    <property type="project" value="UniProtKB-UniPathway"/>
</dbReference>
<evidence type="ECO:0000313" key="10">
    <source>
        <dbReference type="EMBL" id="AIF21071.1"/>
    </source>
</evidence>
<keyword evidence="6" id="KW-0369">Histidine metabolism</keyword>
<dbReference type="InterPro" id="IPR013802">
    <property type="entry name" value="Formiminotransferase_C"/>
</dbReference>
<dbReference type="NCBIfam" id="TIGR02024">
    <property type="entry name" value="FtcD"/>
    <property type="match status" value="1"/>
</dbReference>
<proteinExistence type="predicted"/>
<comment type="subcellular location">
    <subcellularLocation>
        <location evidence="1">Cytoplasm</location>
    </subcellularLocation>
</comment>
<reference evidence="10" key="1">
    <citation type="journal article" date="2014" name="Genome Biol. Evol.">
        <title>Pangenome evidence for extensive interdomain horizontal transfer affecting lineage core and shell genes in uncultured planktonic thaumarchaeota and euryarchaeota.</title>
        <authorList>
            <person name="Deschamps P."/>
            <person name="Zivanovic Y."/>
            <person name="Moreira D."/>
            <person name="Rodriguez-Valera F."/>
            <person name="Lopez-Garcia P."/>
        </authorList>
    </citation>
    <scope>NUCLEOTIDE SEQUENCE</scope>
</reference>
<dbReference type="PANTHER" id="PTHR12234">
    <property type="entry name" value="FORMIMINOTRANSFERASE-CYCLODEAMINASE"/>
    <property type="match status" value="1"/>
</dbReference>
<evidence type="ECO:0000256" key="6">
    <source>
        <dbReference type="ARBA" id="ARBA00022808"/>
    </source>
</evidence>
<keyword evidence="5 10" id="KW-0808">Transferase</keyword>
<dbReference type="SMART" id="SM01221">
    <property type="entry name" value="FTCD"/>
    <property type="match status" value="1"/>
</dbReference>
<dbReference type="InterPro" id="IPR051623">
    <property type="entry name" value="FTCD"/>
</dbReference>
<dbReference type="Pfam" id="PF07837">
    <property type="entry name" value="FTCD_N"/>
    <property type="match status" value="1"/>
</dbReference>
<evidence type="ECO:0000256" key="5">
    <source>
        <dbReference type="ARBA" id="ARBA00022679"/>
    </source>
</evidence>
<dbReference type="EC" id="2.1.2.5" evidence="3"/>
<evidence type="ECO:0000259" key="8">
    <source>
        <dbReference type="SMART" id="SM01221"/>
    </source>
</evidence>
<evidence type="ECO:0000256" key="1">
    <source>
        <dbReference type="ARBA" id="ARBA00004496"/>
    </source>
</evidence>
<evidence type="ECO:0000256" key="2">
    <source>
        <dbReference type="ARBA" id="ARBA00005082"/>
    </source>
</evidence>
<feature type="domain" description="Formiminotransferase N-terminal subdomain" evidence="9">
    <location>
        <begin position="4"/>
        <end position="188"/>
    </location>
</feature>
<dbReference type="UniPathway" id="UPA00379">
    <property type="reaction ID" value="UER00555"/>
</dbReference>
<dbReference type="GO" id="GO:0030409">
    <property type="term" value="F:glutamate formimidoyltransferase activity"/>
    <property type="evidence" value="ECO:0007669"/>
    <property type="project" value="UniProtKB-EC"/>
</dbReference>
<dbReference type="InterPro" id="IPR037070">
    <property type="entry name" value="Formiminotransferase_C_sf"/>
</dbReference>
<dbReference type="InterPro" id="IPR022384">
    <property type="entry name" value="FormiminoTrfase_cat_dom_sf"/>
</dbReference>
<name>A0A075HXK8_9EURY</name>
<dbReference type="GO" id="GO:0019556">
    <property type="term" value="P:L-histidine catabolic process to glutamate and formamide"/>
    <property type="evidence" value="ECO:0007669"/>
    <property type="project" value="UniProtKB-UniPathway"/>
</dbReference>
<sequence length="346" mass="37364">MAARWIECVPNISEGVDQEIIDSVVAAAASIDGVAVLGCEPDPDYNRTVITLAGEWKPTANAALSLIRMAANLIDMREHSGNHPRMGAVDVCPFVPISPDTQEDCLLAANFVLDQLNGEVPVFLYGDVSTSENRSSLAKLRRGQYEGLEARFTGGQWDDETTRMPDSWSGKWGESEERFGAVAVGVRPVLVAYNVNVDEPVPVASKAAGSLVRTSGRLIKSATGEKVRARGMLDAVQGMGVPLPSHNICQVSMNLQNHAITPMHLAFECVKSICADHDVQLCGSELVGLVPLQAMLDSGNWYSSESENDEQILVQAAIEGLGLNYLAEFDPQTRIIEWAITNQLGD</sequence>
<gene>
    <name evidence="10" type="primary">FTCD</name>
</gene>
<comment type="pathway">
    <text evidence="2">Amino-acid degradation; L-histidine degradation into L-glutamate; L-glutamate from N-formimidoyl-L-glutamate (transferase route): step 1/1.</text>
</comment>
<keyword evidence="7" id="KW-0290">Folate-binding</keyword>